<organism evidence="12 13">
    <name type="scientific">Penicillium antarcticum</name>
    <dbReference type="NCBI Taxonomy" id="416450"/>
    <lineage>
        <taxon>Eukaryota</taxon>
        <taxon>Fungi</taxon>
        <taxon>Dikarya</taxon>
        <taxon>Ascomycota</taxon>
        <taxon>Pezizomycotina</taxon>
        <taxon>Eurotiomycetes</taxon>
        <taxon>Eurotiomycetidae</taxon>
        <taxon>Eurotiales</taxon>
        <taxon>Aspergillaceae</taxon>
        <taxon>Penicillium</taxon>
    </lineage>
</organism>
<dbReference type="GO" id="GO:0003712">
    <property type="term" value="F:transcription coregulator activity"/>
    <property type="evidence" value="ECO:0007669"/>
    <property type="project" value="InterPro"/>
</dbReference>
<dbReference type="PANTHER" id="PTHR35784">
    <property type="entry name" value="MEDIATOR OF RNA POLYMERASE II TRANSCRIPTION SUBUNIT 5"/>
    <property type="match status" value="1"/>
</dbReference>
<dbReference type="Proteomes" id="UP000191672">
    <property type="component" value="Unassembled WGS sequence"/>
</dbReference>
<evidence type="ECO:0000256" key="7">
    <source>
        <dbReference type="ARBA" id="ARBA00023242"/>
    </source>
</evidence>
<dbReference type="GO" id="GO:0006357">
    <property type="term" value="P:regulation of transcription by RNA polymerase II"/>
    <property type="evidence" value="ECO:0007669"/>
    <property type="project" value="InterPro"/>
</dbReference>
<evidence type="ECO:0000256" key="6">
    <source>
        <dbReference type="ARBA" id="ARBA00023163"/>
    </source>
</evidence>
<evidence type="ECO:0000256" key="9">
    <source>
        <dbReference type="ARBA" id="ARBA00031256"/>
    </source>
</evidence>
<comment type="caution">
    <text evidence="12">The sequence shown here is derived from an EMBL/GenBank/DDBJ whole genome shotgun (WGS) entry which is preliminary data.</text>
</comment>
<dbReference type="EMBL" id="MDYN01000010">
    <property type="protein sequence ID" value="OQD85364.1"/>
    <property type="molecule type" value="Genomic_DNA"/>
</dbReference>
<evidence type="ECO:0000313" key="13">
    <source>
        <dbReference type="Proteomes" id="UP000191672"/>
    </source>
</evidence>
<keyword evidence="6 10" id="KW-0804">Transcription</keyword>
<accession>A0A1V6Q811</accession>
<comment type="similarity">
    <text evidence="2 10">Belongs to the Mediator complex subunit 5 family.</text>
</comment>
<feature type="region of interest" description="Disordered" evidence="11">
    <location>
        <begin position="96"/>
        <end position="126"/>
    </location>
</feature>
<evidence type="ECO:0000256" key="3">
    <source>
        <dbReference type="ARBA" id="ARBA00020628"/>
    </source>
</evidence>
<feature type="compositionally biased region" description="Low complexity" evidence="11">
    <location>
        <begin position="96"/>
        <end position="107"/>
    </location>
</feature>
<name>A0A1V6Q811_9EURO</name>
<sequence length="1060" mass="115419">MLQEPPQSPPEQWQTFLNQCLSNRIDIDEFTTLSKLMLSRIPLKENTLFDLLLRSRADAHIAWDPLLPLYVDGLCRIGLVKVSGVLRGLLRHSSILDSSSSSNSSSSQEKAEADAPTKNGGDSPRSTLMTDIKIIQDIMMSISTGTQIPKSTTEAGDIYSATVDWILALVDWHSRSQGGDVSTQSGGLMDEPDAVSLFESLGILLAALSGTAKGLEALSGDFDRPLKGKLGTALAAYLPLCVDVSLPLRHRLEELQKGFGLFPEAAGGGNGNAANSDGNPKALDHSGNVIDGMNVRALQFEAGVMDGPVVNTRAGLYVYINSMVVGRPLVDDTILINYLTNRYQGHNEVLIEEIITAAFDVLSNGVYRNESSRTMFLFRSFLVNKLPVFFAAISAASMVPISMEMCISQALSHLNPNAFPSFSQMFSMQGSSVLSDARQEFLFACASHKLIQESSIEQLLGENPMQTLPGGGPYVKDDLISQINSNHERAEQLIGEIESMEGNAGAIVGAVVEVMHSLCHEKETMTLKNICNSLSRRPQTLDAILLFRNTKQVLQPLCSILDSWKWDEDQGENQPVYDEFGSILLLVLAFKYRYDLSPSDMGISSNDSFLLKLMDRGASTQKLSELSEKQNKDLGAWIGALFIAEGISEETMSTCSPHEFYMLVTTLFDQSLGACESGKLDFDTLKGGFEYLLEPFLLPSLVVALTWLGNHIWEAEDPTIPIKTLHSLVKPNSISGEAQAIHQTVLNITARPLEEQLKNVRTRHQSRTDIKPILDALEPYLSFRRVGSSHRTELDTWTSHTANGLVGSIRTTMQSLILWSANPTANAAPTPYTHRQILAGIRILGATRVLAAIIDEVKHQSETSNSGHVSLDIATTIICAPTTESFAVDQNNYHPIDAMKESPPRCPILTLRDALTLAHEIVPKLSEKDPLRAEVIVRLWRRVNLLMAPPSQVSNIDVSNIIHNMHLGVEGHDRMDLEPSAADVAGNTVGEDDPDNINQMLDKAAAAAAAAGMDGGIGVTQDMELDGGGAGLDAIDDVLNAADMAVGNPEFLDLDMEGMF</sequence>
<keyword evidence="5 10" id="KW-0010">Activator</keyword>
<dbReference type="Pfam" id="PF08689">
    <property type="entry name" value="Med5"/>
    <property type="match status" value="1"/>
</dbReference>
<dbReference type="AlphaFoldDB" id="A0A1V6Q811"/>
<dbReference type="InterPro" id="IPR014801">
    <property type="entry name" value="Mediator_Med5_fun"/>
</dbReference>
<comment type="subunit">
    <text evidence="10">Component of the Mediator complex.</text>
</comment>
<dbReference type="PANTHER" id="PTHR35784:SF1">
    <property type="entry name" value="MEDIATOR OF RNA POLYMERASE II TRANSCRIPTION SUBUNIT 5"/>
    <property type="match status" value="1"/>
</dbReference>
<evidence type="ECO:0000256" key="2">
    <source>
        <dbReference type="ARBA" id="ARBA00008782"/>
    </source>
</evidence>
<comment type="function">
    <text evidence="8 10">Component of the Mediator complex, a coactivator involved in the regulated transcription of nearly all RNA polymerase II-dependent genes. Mediator functions as a bridge to convey information from gene-specific regulatory proteins to the basal RNA polymerase II transcription machinery. Mediator is recruited to promoters by direct interactions with regulatory proteins and serves as a scaffold for the assembly of a functional preinitiation complex with RNA polymerase II and the general transcription factors.</text>
</comment>
<keyword evidence="7 10" id="KW-0539">Nucleus</keyword>
<gene>
    <name evidence="10" type="primary">MED5</name>
    <name evidence="12" type="ORF">PENANT_c010G07285</name>
</gene>
<dbReference type="GO" id="GO:0016592">
    <property type="term" value="C:mediator complex"/>
    <property type="evidence" value="ECO:0007669"/>
    <property type="project" value="InterPro"/>
</dbReference>
<keyword evidence="4 10" id="KW-0805">Transcription regulation</keyword>
<evidence type="ECO:0000256" key="1">
    <source>
        <dbReference type="ARBA" id="ARBA00004123"/>
    </source>
</evidence>
<evidence type="ECO:0000256" key="11">
    <source>
        <dbReference type="SAM" id="MobiDB-lite"/>
    </source>
</evidence>
<dbReference type="STRING" id="416450.A0A1V6Q811"/>
<reference evidence="13" key="1">
    <citation type="journal article" date="2017" name="Nat. Microbiol.">
        <title>Global analysis of biosynthetic gene clusters reveals vast potential of secondary metabolite production in Penicillium species.</title>
        <authorList>
            <person name="Nielsen J.C."/>
            <person name="Grijseels S."/>
            <person name="Prigent S."/>
            <person name="Ji B."/>
            <person name="Dainat J."/>
            <person name="Nielsen K.F."/>
            <person name="Frisvad J.C."/>
            <person name="Workman M."/>
            <person name="Nielsen J."/>
        </authorList>
    </citation>
    <scope>NUCLEOTIDE SEQUENCE [LARGE SCALE GENOMIC DNA]</scope>
    <source>
        <strain evidence="13">IBT 31811</strain>
    </source>
</reference>
<keyword evidence="13" id="KW-1185">Reference proteome</keyword>
<evidence type="ECO:0000256" key="4">
    <source>
        <dbReference type="ARBA" id="ARBA00023015"/>
    </source>
</evidence>
<evidence type="ECO:0000256" key="8">
    <source>
        <dbReference type="ARBA" id="ARBA00025687"/>
    </source>
</evidence>
<evidence type="ECO:0000256" key="5">
    <source>
        <dbReference type="ARBA" id="ARBA00023159"/>
    </source>
</evidence>
<evidence type="ECO:0000313" key="12">
    <source>
        <dbReference type="EMBL" id="OQD85364.1"/>
    </source>
</evidence>
<protein>
    <recommendedName>
        <fullName evidence="3 10">Mediator of RNA polymerase II transcription subunit 5</fullName>
    </recommendedName>
    <alternativeName>
        <fullName evidence="9 10">Mediator complex subunit 5</fullName>
    </alternativeName>
</protein>
<comment type="subcellular location">
    <subcellularLocation>
        <location evidence="1 10">Nucleus</location>
    </subcellularLocation>
</comment>
<evidence type="ECO:0000256" key="10">
    <source>
        <dbReference type="RuleBase" id="RU364142"/>
    </source>
</evidence>
<proteinExistence type="inferred from homology"/>